<dbReference type="EMBL" id="LSRX01000240">
    <property type="protein sequence ID" value="OLQ03281.1"/>
    <property type="molecule type" value="Genomic_DNA"/>
</dbReference>
<organism evidence="5 6">
    <name type="scientific">Symbiodinium microadriaticum</name>
    <name type="common">Dinoflagellate</name>
    <name type="synonym">Zooxanthella microadriatica</name>
    <dbReference type="NCBI Taxonomy" id="2951"/>
    <lineage>
        <taxon>Eukaryota</taxon>
        <taxon>Sar</taxon>
        <taxon>Alveolata</taxon>
        <taxon>Dinophyceae</taxon>
        <taxon>Suessiales</taxon>
        <taxon>Symbiodiniaceae</taxon>
        <taxon>Symbiodinium</taxon>
    </lineage>
</organism>
<keyword evidence="3" id="KW-0411">Iron-sulfur</keyword>
<dbReference type="InterPro" id="IPR015931">
    <property type="entry name" value="Acnase/IPM_dHydase_lsu_aba_1/3"/>
</dbReference>
<dbReference type="GO" id="GO:0051536">
    <property type="term" value="F:iron-sulfur cluster binding"/>
    <property type="evidence" value="ECO:0007669"/>
    <property type="project" value="UniProtKB-KW"/>
</dbReference>
<evidence type="ECO:0000256" key="1">
    <source>
        <dbReference type="ARBA" id="ARBA00022723"/>
    </source>
</evidence>
<reference evidence="5 6" key="1">
    <citation type="submission" date="2016-02" db="EMBL/GenBank/DDBJ databases">
        <title>Genome analysis of coral dinoflagellate symbionts highlights evolutionary adaptations to a symbiotic lifestyle.</title>
        <authorList>
            <person name="Aranda M."/>
            <person name="Li Y."/>
            <person name="Liew Y.J."/>
            <person name="Baumgarten S."/>
            <person name="Simakov O."/>
            <person name="Wilson M."/>
            <person name="Piel J."/>
            <person name="Ashoor H."/>
            <person name="Bougouffa S."/>
            <person name="Bajic V.B."/>
            <person name="Ryu T."/>
            <person name="Ravasi T."/>
            <person name="Bayer T."/>
            <person name="Micklem G."/>
            <person name="Kim H."/>
            <person name="Bhak J."/>
            <person name="Lajeunesse T.C."/>
            <person name="Voolstra C.R."/>
        </authorList>
    </citation>
    <scope>NUCLEOTIDE SEQUENCE [LARGE SCALE GENOMIC DNA]</scope>
    <source>
        <strain evidence="5 6">CCMP2467</strain>
    </source>
</reference>
<dbReference type="PRINTS" id="PR00415">
    <property type="entry name" value="ACONITASE"/>
</dbReference>
<dbReference type="Gene3D" id="3.30.499.10">
    <property type="entry name" value="Aconitase, domain 3"/>
    <property type="match status" value="2"/>
</dbReference>
<gene>
    <name evidence="5" type="primary">acoA</name>
    <name evidence="5" type="ORF">AK812_SmicGene13766</name>
</gene>
<dbReference type="Proteomes" id="UP000186817">
    <property type="component" value="Unassembled WGS sequence"/>
</dbReference>
<protein>
    <submittedName>
        <fullName evidence="5">Aconitate hydratase</fullName>
    </submittedName>
</protein>
<sequence>MWACPTWRHGLPEAPFGDGMSPLGAWANNFAYSTRERRLLHTVTELLRQQRVVGKVVEVFGSGAESLAVTDRLTVANMAPECGATCILFSVDSRTLQYLQMTGREKAHVERVEEYYRASGLFGAAAFEAVTYSSVTHLDLASVVPCMAGPKRPQDRIPLGELKKSFHTALTQPSGLWEAFKEALKSLSRAAEPSAQGHSGFGLDPDSLGPKVLELENRSVTVNHGQLAIAASR</sequence>
<comment type="caution">
    <text evidence="5">The sequence shown here is derived from an EMBL/GenBank/DDBJ whole genome shotgun (WGS) entry which is preliminary data.</text>
</comment>
<dbReference type="PANTHER" id="PTHR11670">
    <property type="entry name" value="ACONITASE/IRON-RESPONSIVE ELEMENT FAMILY MEMBER"/>
    <property type="match status" value="1"/>
</dbReference>
<keyword evidence="6" id="KW-1185">Reference proteome</keyword>
<dbReference type="AlphaFoldDB" id="A0A1Q9E799"/>
<keyword evidence="1" id="KW-0479">Metal-binding</keyword>
<evidence type="ECO:0000256" key="2">
    <source>
        <dbReference type="ARBA" id="ARBA00023004"/>
    </source>
</evidence>
<accession>A0A1Q9E799</accession>
<dbReference type="InterPro" id="IPR036008">
    <property type="entry name" value="Aconitase_4Fe-4S_dom"/>
</dbReference>
<dbReference type="SUPFAM" id="SSF53732">
    <property type="entry name" value="Aconitase iron-sulfur domain"/>
    <property type="match status" value="1"/>
</dbReference>
<evidence type="ECO:0000256" key="3">
    <source>
        <dbReference type="ARBA" id="ARBA00023014"/>
    </source>
</evidence>
<dbReference type="GO" id="GO:0046872">
    <property type="term" value="F:metal ion binding"/>
    <property type="evidence" value="ECO:0007669"/>
    <property type="project" value="UniProtKB-KW"/>
</dbReference>
<dbReference type="OrthoDB" id="430635at2759"/>
<evidence type="ECO:0000313" key="6">
    <source>
        <dbReference type="Proteomes" id="UP000186817"/>
    </source>
</evidence>
<evidence type="ECO:0000313" key="5">
    <source>
        <dbReference type="EMBL" id="OLQ03281.1"/>
    </source>
</evidence>
<evidence type="ECO:0000259" key="4">
    <source>
        <dbReference type="Pfam" id="PF00330"/>
    </source>
</evidence>
<proteinExistence type="predicted"/>
<keyword evidence="2" id="KW-0408">Iron</keyword>
<dbReference type="Pfam" id="PF00330">
    <property type="entry name" value="Aconitase"/>
    <property type="match status" value="1"/>
</dbReference>
<feature type="domain" description="Aconitase/3-isopropylmalate dehydratase large subunit alpha/beta/alpha" evidence="4">
    <location>
        <begin position="39"/>
        <end position="171"/>
    </location>
</feature>
<dbReference type="InterPro" id="IPR006249">
    <property type="entry name" value="Aconitase/IRP2"/>
</dbReference>
<dbReference type="InterPro" id="IPR001030">
    <property type="entry name" value="Acoase/IPM_deHydtase_lsu_aba"/>
</dbReference>
<name>A0A1Q9E799_SYMMI</name>